<dbReference type="SUPFAM" id="SSF55073">
    <property type="entry name" value="Nucleotide cyclase"/>
    <property type="match status" value="1"/>
</dbReference>
<dbReference type="CDD" id="cd01948">
    <property type="entry name" value="EAL"/>
    <property type="match status" value="1"/>
</dbReference>
<dbReference type="AlphaFoldDB" id="A0A6C7E4N9"/>
<reference evidence="3 4" key="1">
    <citation type="journal article" date="2013" name="Int. J. Syst. Evol. Microbiol.">
        <title>Ilumatobacter nonamiense sp. nov. and Ilumatobacter coccineum sp. nov., isolated from seashore sand.</title>
        <authorList>
            <person name="Matsumoto A."/>
            <person name="Kasai H."/>
            <person name="Matsuo Y."/>
            <person name="Shizuri Y."/>
            <person name="Ichikawa N."/>
            <person name="Fujita N."/>
            <person name="Omura S."/>
            <person name="Takahashi Y."/>
        </authorList>
    </citation>
    <scope>NUCLEOTIDE SEQUENCE [LARGE SCALE GENOMIC DNA]</scope>
    <source>
        <strain evidence="4">NBRC 103263 / KCTC 29153 / YM16-304</strain>
    </source>
</reference>
<dbReference type="InterPro" id="IPR000160">
    <property type="entry name" value="GGDEF_dom"/>
</dbReference>
<dbReference type="EMBL" id="AP012057">
    <property type="protein sequence ID" value="BAN01847.1"/>
    <property type="molecule type" value="Genomic_DNA"/>
</dbReference>
<accession>A0A6C7E4N9</accession>
<dbReference type="Pfam" id="PF00990">
    <property type="entry name" value="GGDEF"/>
    <property type="match status" value="1"/>
</dbReference>
<feature type="domain" description="EAL" evidence="1">
    <location>
        <begin position="336"/>
        <end position="592"/>
    </location>
</feature>
<dbReference type="InterPro" id="IPR035919">
    <property type="entry name" value="EAL_sf"/>
</dbReference>
<dbReference type="InterPro" id="IPR052155">
    <property type="entry name" value="Biofilm_reg_signaling"/>
</dbReference>
<evidence type="ECO:0008006" key="5">
    <source>
        <dbReference type="Google" id="ProtNLM"/>
    </source>
</evidence>
<dbReference type="SMART" id="SM00052">
    <property type="entry name" value="EAL"/>
    <property type="match status" value="1"/>
</dbReference>
<dbReference type="Gene3D" id="3.20.20.450">
    <property type="entry name" value="EAL domain"/>
    <property type="match status" value="1"/>
</dbReference>
<evidence type="ECO:0000259" key="2">
    <source>
        <dbReference type="PROSITE" id="PS50887"/>
    </source>
</evidence>
<dbReference type="SUPFAM" id="SSF141868">
    <property type="entry name" value="EAL domain-like"/>
    <property type="match status" value="1"/>
</dbReference>
<dbReference type="PROSITE" id="PS50883">
    <property type="entry name" value="EAL"/>
    <property type="match status" value="1"/>
</dbReference>
<dbReference type="InterPro" id="IPR001633">
    <property type="entry name" value="EAL_dom"/>
</dbReference>
<organism evidence="3 4">
    <name type="scientific">Ilumatobacter coccineus (strain NBRC 103263 / KCTC 29153 / YM16-304)</name>
    <dbReference type="NCBI Taxonomy" id="1313172"/>
    <lineage>
        <taxon>Bacteria</taxon>
        <taxon>Bacillati</taxon>
        <taxon>Actinomycetota</taxon>
        <taxon>Acidimicrobiia</taxon>
        <taxon>Acidimicrobiales</taxon>
        <taxon>Ilumatobacteraceae</taxon>
        <taxon>Ilumatobacter</taxon>
    </lineage>
</organism>
<dbReference type="NCBIfam" id="TIGR00254">
    <property type="entry name" value="GGDEF"/>
    <property type="match status" value="1"/>
</dbReference>
<dbReference type="Gene3D" id="3.30.70.270">
    <property type="match status" value="1"/>
</dbReference>
<dbReference type="InterPro" id="IPR029787">
    <property type="entry name" value="Nucleotide_cyclase"/>
</dbReference>
<dbReference type="KEGG" id="aym:YM304_15330"/>
<protein>
    <recommendedName>
        <fullName evidence="5">Signaling protein</fullName>
    </recommendedName>
</protein>
<dbReference type="PANTHER" id="PTHR44757:SF2">
    <property type="entry name" value="BIOFILM ARCHITECTURE MAINTENANCE PROTEIN MBAA"/>
    <property type="match status" value="1"/>
</dbReference>
<dbReference type="CDD" id="cd01949">
    <property type="entry name" value="GGDEF"/>
    <property type="match status" value="1"/>
</dbReference>
<dbReference type="PROSITE" id="PS50887">
    <property type="entry name" value="GGDEF"/>
    <property type="match status" value="1"/>
</dbReference>
<keyword evidence="4" id="KW-1185">Reference proteome</keyword>
<dbReference type="PANTHER" id="PTHR44757">
    <property type="entry name" value="DIGUANYLATE CYCLASE DGCP"/>
    <property type="match status" value="1"/>
</dbReference>
<dbReference type="InterPro" id="IPR043128">
    <property type="entry name" value="Rev_trsase/Diguanyl_cyclase"/>
</dbReference>
<proteinExistence type="predicted"/>
<gene>
    <name evidence="3" type="ORF">YM304_15330</name>
</gene>
<sequence length="592" mass="63565">MAVVPTHDALITESTPTGHQTSWQHPHQVDLPASVRGVLDSDGTALVVLRLDGTIEMVNAPMLSILGAESMDDLAEGSPASGVLRSFLDHLPQELLHRQRGEWRGDVDHRGPAGDTRLLRATARVDTPCDERPGGTISLLLHDVTSARRRVARLHHQASHDPLTGLANRHRIMVDLAQAIGEQRGRPGHVAAIFVDLDHLKYVNDAFGHRVGDQLITSTAQRLAQAIRPTDRVARIGGDEFIVVSTGIVDAISALDLAERARRALTGHLKIGELDLAFSVSIGVALTDPDVMDLDDIGAAGLLVGNADTAMYEAKQHGRGRCILFTSDMRSAARERTEIAATLARAVNDHDLTVDYQPVFSTVTKTAVAAEALVRWTHPTRGRMDPATFIAVAEESGIISRLGELVLDQAMGDLRGWIENHTVPSDFSVHVNVSRVQLGSASFVNLVIAKLREHALDPTQLVLEARDTSLLGRIADVDRSIRALRRAGVQVAVDNFGTGPKALAVMTDVGADVLKLDGSLALPTGSSDAETRLVRAIVLLAHALDMSVVAERVSGYEQLRRLQAAGCDLVQGNLLGAPRPASAFGTASNIEW</sequence>
<dbReference type="Pfam" id="PF00563">
    <property type="entry name" value="EAL"/>
    <property type="match status" value="1"/>
</dbReference>
<evidence type="ECO:0000313" key="3">
    <source>
        <dbReference type="EMBL" id="BAN01847.1"/>
    </source>
</evidence>
<feature type="domain" description="GGDEF" evidence="2">
    <location>
        <begin position="188"/>
        <end position="327"/>
    </location>
</feature>
<evidence type="ECO:0000259" key="1">
    <source>
        <dbReference type="PROSITE" id="PS50883"/>
    </source>
</evidence>
<dbReference type="SMART" id="SM00267">
    <property type="entry name" value="GGDEF"/>
    <property type="match status" value="1"/>
</dbReference>
<dbReference type="Proteomes" id="UP000011863">
    <property type="component" value="Chromosome"/>
</dbReference>
<name>A0A6C7E4N9_ILUCY</name>
<evidence type="ECO:0000313" key="4">
    <source>
        <dbReference type="Proteomes" id="UP000011863"/>
    </source>
</evidence>